<evidence type="ECO:0000313" key="2">
    <source>
        <dbReference type="EMBL" id="KAA1258922.1"/>
    </source>
</evidence>
<proteinExistence type="predicted"/>
<keyword evidence="2" id="KW-0378">Hydrolase</keyword>
<dbReference type="Proteomes" id="UP000322699">
    <property type="component" value="Unassembled WGS sequence"/>
</dbReference>
<dbReference type="AlphaFoldDB" id="A0A5B1CFE8"/>
<comment type="caution">
    <text evidence="2">The sequence shown here is derived from an EMBL/GenBank/DDBJ whole genome shotgun (WGS) entry which is preliminary data.</text>
</comment>
<dbReference type="Pfam" id="PF22679">
    <property type="entry name" value="T1R_D3-like"/>
    <property type="match status" value="1"/>
</dbReference>
<name>A0A5B1CFE8_9BACT</name>
<dbReference type="SMART" id="SM00487">
    <property type="entry name" value="DEXDc"/>
    <property type="match status" value="1"/>
</dbReference>
<dbReference type="EMBL" id="VRLW01000001">
    <property type="protein sequence ID" value="KAA1258922.1"/>
    <property type="molecule type" value="Genomic_DNA"/>
</dbReference>
<gene>
    <name evidence="2" type="primary">hsdR_2</name>
    <name evidence="2" type="ORF">LF1_14460</name>
</gene>
<dbReference type="Pfam" id="PF18766">
    <property type="entry name" value="SWI2_SNF2"/>
    <property type="match status" value="1"/>
</dbReference>
<sequence length="1095" mass="123050">MNADSKEAAFQQDIIDQMVAGGWKLGDPAKYDRRLALYTDDCLQYVKSTQPKMWEKYTKLYPAGPEQAFIDKLASQLSKADPQASDKSLRTFGTLGVLRHELRDKSASFKMCQFKPEHGLNPDTLAMYEGNILRVVPELVYSPWTKAEAENPSPPAPLPEAGRGEPGSLKVAKAWRIDLVLFVNGIPVATMELKSEFKQAVDRAITQYRKTRLPKDPETNKPEPLLTFKRGALVHFAVSQYEAAMTTRLAGSETRFLPFNKGTKDGGAGNDTPGDVNEYATGYLWNEVLAPANLLQIIGRFIHLEIKTDEDWDGRKKKTETLIFPRYHQWDLVRKLIQSSRDEGPGHKYLAQHSAGSGKSNSIAWTAHQLSSLYNDAGDKVFHSVIVVTDRTVLDDQLQDTIYQFEHADGVVGRINRDEGQGSKSEKLAAALENSQPIVIVTIQTFPFVLKAIENSVSLKERCYAIIADEAHSSQSGRTAGQLKEVLSTEATHEDAETTAEDALAASVQARRSSANLSYYAFTATPKSKTLELFGRRPKPDEPVAKRNKPVAFHVYSMRQAIEEGYILDVLQNYTSYKVAYNLAQKIAKPDYEVDAKKAKVRLGQWVRLHDYNIAQKVMVIVEHYRTTVMGLLGGHAKAMVVTGSRKEAVRYKLEFDKYIKKKKYSQLAAMVAFSGEVTFNNDDPNAAALVGEKFTESGMNPGLKGRDMRKAFDTGEYHLMIVAKKFQTGFDQPKLCAMYVDKKLGGLECVQTLSRLNRTFKGKTDTYVLDFFNEPAEILEAFQEYYETATLLDVSDPNLIWDLFDKLRGSGVFQWSEVTQFSEVFFVKSKSNAAISNVCRPAVDRWQHRHQAARSEYEKHKKLFVHAKTLGDPTFIANAEGDMNEAKKELDALGMFKADLMSFTRYYEFMSQIVDYDSTDLEKLSLFARHLAPLLREEAPLDDPIDLTSVALSHYRLSKIKQQDLTLVKEGGEGLRVSADLGTGKAKSKQEELLSQIIARLNELFVTDQLTNKDLVNYLYTIRDKVNENQRVMHQLENNSPEQALLGDFAGAVDDAVMNSGEAHQNQMTQYLNNPELATKFQRLVFDLLLAKGA</sequence>
<dbReference type="Pfam" id="PF04313">
    <property type="entry name" value="HSDR_N"/>
    <property type="match status" value="1"/>
</dbReference>
<dbReference type="GO" id="GO:0009307">
    <property type="term" value="P:DNA restriction-modification system"/>
    <property type="evidence" value="ECO:0007669"/>
    <property type="project" value="UniProtKB-KW"/>
</dbReference>
<dbReference type="InterPro" id="IPR027417">
    <property type="entry name" value="P-loop_NTPase"/>
</dbReference>
<dbReference type="PANTHER" id="PTHR42927:SF1">
    <property type="entry name" value="HELICASE SUPERFAMILY 1 AND 2 DOMAIN-CONTAINING PROTEIN"/>
    <property type="match status" value="1"/>
</dbReference>
<dbReference type="InterPro" id="IPR014001">
    <property type="entry name" value="Helicase_ATP-bd"/>
</dbReference>
<dbReference type="RefSeq" id="WP_068261533.1">
    <property type="nucleotide sequence ID" value="NZ_LWSK01000025.1"/>
</dbReference>
<dbReference type="GO" id="GO:0003677">
    <property type="term" value="F:DNA binding"/>
    <property type="evidence" value="ECO:0007669"/>
    <property type="project" value="UniProtKB-KW"/>
</dbReference>
<dbReference type="SUPFAM" id="SSF52540">
    <property type="entry name" value="P-loop containing nucleoside triphosphate hydrolases"/>
    <property type="match status" value="1"/>
</dbReference>
<dbReference type="PROSITE" id="PS51192">
    <property type="entry name" value="HELICASE_ATP_BIND_1"/>
    <property type="match status" value="1"/>
</dbReference>
<dbReference type="InterPro" id="IPR055180">
    <property type="entry name" value="HsdR_RecA-like_helicase_dom_2"/>
</dbReference>
<organism evidence="2 3">
    <name type="scientific">Rubripirellula obstinata</name>
    <dbReference type="NCBI Taxonomy" id="406547"/>
    <lineage>
        <taxon>Bacteria</taxon>
        <taxon>Pseudomonadati</taxon>
        <taxon>Planctomycetota</taxon>
        <taxon>Planctomycetia</taxon>
        <taxon>Pirellulales</taxon>
        <taxon>Pirellulaceae</taxon>
        <taxon>Rubripirellula</taxon>
    </lineage>
</organism>
<reference evidence="2 3" key="1">
    <citation type="submission" date="2019-08" db="EMBL/GenBank/DDBJ databases">
        <title>Deep-cultivation of Planctomycetes and their phenomic and genomic characterization uncovers novel biology.</title>
        <authorList>
            <person name="Wiegand S."/>
            <person name="Jogler M."/>
            <person name="Boedeker C."/>
            <person name="Pinto D."/>
            <person name="Vollmers J."/>
            <person name="Rivas-Marin E."/>
            <person name="Kohn T."/>
            <person name="Peeters S.H."/>
            <person name="Heuer A."/>
            <person name="Rast P."/>
            <person name="Oberbeckmann S."/>
            <person name="Bunk B."/>
            <person name="Jeske O."/>
            <person name="Meyerdierks A."/>
            <person name="Storesund J.E."/>
            <person name="Kallscheuer N."/>
            <person name="Luecker S."/>
            <person name="Lage O.M."/>
            <person name="Pohl T."/>
            <person name="Merkel B.J."/>
            <person name="Hornburger P."/>
            <person name="Mueller R.-W."/>
            <person name="Bruemmer F."/>
            <person name="Labrenz M."/>
            <person name="Spormann A.M."/>
            <person name="Op Den Camp H."/>
            <person name="Overmann J."/>
            <person name="Amann R."/>
            <person name="Jetten M.S.M."/>
            <person name="Mascher T."/>
            <person name="Medema M.H."/>
            <person name="Devos D.P."/>
            <person name="Kaster A.-K."/>
            <person name="Ovreas L."/>
            <person name="Rohde M."/>
            <person name="Galperin M.Y."/>
            <person name="Jogler C."/>
        </authorList>
    </citation>
    <scope>NUCLEOTIDE SEQUENCE [LARGE SCALE GENOMIC DNA]</scope>
    <source>
        <strain evidence="2 3">LF1</strain>
    </source>
</reference>
<protein>
    <submittedName>
        <fullName evidence="2">Type I restriction enzyme R protein</fullName>
        <ecNumber evidence="2">3.1.21.3</ecNumber>
    </submittedName>
</protein>
<dbReference type="GO" id="GO:0009035">
    <property type="term" value="F:type I site-specific deoxyribonuclease activity"/>
    <property type="evidence" value="ECO:0007669"/>
    <property type="project" value="UniProtKB-EC"/>
</dbReference>
<evidence type="ECO:0000259" key="1">
    <source>
        <dbReference type="PROSITE" id="PS51192"/>
    </source>
</evidence>
<dbReference type="InterPro" id="IPR007409">
    <property type="entry name" value="Restrct_endonuc_type1_HsdR_N"/>
</dbReference>
<dbReference type="PANTHER" id="PTHR42927">
    <property type="entry name" value="HELICASE SUPERFAMILY 1 AND 2 DOMAIN-CONTAINING PROTEIN"/>
    <property type="match status" value="1"/>
</dbReference>
<dbReference type="Gene3D" id="3.40.50.300">
    <property type="entry name" value="P-loop containing nucleotide triphosphate hydrolases"/>
    <property type="match status" value="2"/>
</dbReference>
<keyword evidence="3" id="KW-1185">Reference proteome</keyword>
<dbReference type="InterPro" id="IPR040980">
    <property type="entry name" value="SWI2_SNF2"/>
</dbReference>
<dbReference type="Gene3D" id="3.90.1570.50">
    <property type="match status" value="1"/>
</dbReference>
<dbReference type="EC" id="3.1.21.3" evidence="2"/>
<evidence type="ECO:0000313" key="3">
    <source>
        <dbReference type="Proteomes" id="UP000322699"/>
    </source>
</evidence>
<feature type="domain" description="Helicase ATP-binding" evidence="1">
    <location>
        <begin position="340"/>
        <end position="544"/>
    </location>
</feature>
<accession>A0A5B1CFE8</accession>
<dbReference type="GO" id="GO:0005524">
    <property type="term" value="F:ATP binding"/>
    <property type="evidence" value="ECO:0007669"/>
    <property type="project" value="UniProtKB-KW"/>
</dbReference>